<keyword evidence="1" id="KW-0813">Transport</keyword>
<feature type="domain" description="ABC transporter" evidence="5">
    <location>
        <begin position="85"/>
        <end position="327"/>
    </location>
</feature>
<feature type="non-terminal residue" evidence="6">
    <location>
        <position position="1"/>
    </location>
</feature>
<evidence type="ECO:0000259" key="5">
    <source>
        <dbReference type="PROSITE" id="PS50893"/>
    </source>
</evidence>
<dbReference type="PANTHER" id="PTHR43776">
    <property type="entry name" value="TRANSPORT ATP-BINDING PROTEIN"/>
    <property type="match status" value="1"/>
</dbReference>
<dbReference type="InterPro" id="IPR003593">
    <property type="entry name" value="AAA+_ATPase"/>
</dbReference>
<evidence type="ECO:0000256" key="3">
    <source>
        <dbReference type="ARBA" id="ARBA00022840"/>
    </source>
</evidence>
<gene>
    <name evidence="6" type="ORF">SAMN05216226_1221</name>
</gene>
<keyword evidence="2" id="KW-0547">Nucleotide-binding</keyword>
<dbReference type="InterPro" id="IPR003439">
    <property type="entry name" value="ABC_transporter-like_ATP-bd"/>
</dbReference>
<dbReference type="InterPro" id="IPR017871">
    <property type="entry name" value="ABC_transporter-like_CS"/>
</dbReference>
<dbReference type="SUPFAM" id="SSF52540">
    <property type="entry name" value="P-loop containing nucleoside triphosphate hydrolases"/>
    <property type="match status" value="1"/>
</dbReference>
<reference evidence="6 7" key="1">
    <citation type="submission" date="2016-10" db="EMBL/GenBank/DDBJ databases">
        <authorList>
            <person name="de Groot N.N."/>
        </authorList>
    </citation>
    <scope>NUCLEOTIDE SEQUENCE [LARGE SCALE GENOMIC DNA]</scope>
    <source>
        <strain evidence="6 7">IBRC-M10015</strain>
    </source>
</reference>
<protein>
    <submittedName>
        <fullName evidence="6">Peptide/nickel transport system ATP-binding protein</fullName>
    </submittedName>
</protein>
<feature type="region of interest" description="Disordered" evidence="4">
    <location>
        <begin position="332"/>
        <end position="355"/>
    </location>
</feature>
<keyword evidence="3 6" id="KW-0067">ATP-binding</keyword>
<dbReference type="PROSITE" id="PS50893">
    <property type="entry name" value="ABC_TRANSPORTER_2"/>
    <property type="match status" value="1"/>
</dbReference>
<keyword evidence="7" id="KW-1185">Reference proteome</keyword>
<dbReference type="InterPro" id="IPR027417">
    <property type="entry name" value="P-loop_NTPase"/>
</dbReference>
<dbReference type="STRING" id="890420.SAMN05216226_1221"/>
<dbReference type="Proteomes" id="UP000198856">
    <property type="component" value="Unassembled WGS sequence"/>
</dbReference>
<evidence type="ECO:0000313" key="6">
    <source>
        <dbReference type="EMBL" id="SDK13260.1"/>
    </source>
</evidence>
<dbReference type="GO" id="GO:0055085">
    <property type="term" value="P:transmembrane transport"/>
    <property type="evidence" value="ECO:0007669"/>
    <property type="project" value="UniProtKB-ARBA"/>
</dbReference>
<dbReference type="Pfam" id="PF00005">
    <property type="entry name" value="ABC_tran"/>
    <property type="match status" value="1"/>
</dbReference>
<name>A0A1G8ZGJ1_9EURY</name>
<dbReference type="PROSITE" id="PS00211">
    <property type="entry name" value="ABC_TRANSPORTER_1"/>
    <property type="match status" value="1"/>
</dbReference>
<dbReference type="SMART" id="SM00382">
    <property type="entry name" value="AAA"/>
    <property type="match status" value="1"/>
</dbReference>
<proteinExistence type="predicted"/>
<evidence type="ECO:0000256" key="2">
    <source>
        <dbReference type="ARBA" id="ARBA00022741"/>
    </source>
</evidence>
<dbReference type="InterPro" id="IPR050319">
    <property type="entry name" value="ABC_transp_ATP-bind"/>
</dbReference>
<organism evidence="6 7">
    <name type="scientific">Halovenus aranensis</name>
    <dbReference type="NCBI Taxonomy" id="890420"/>
    <lineage>
        <taxon>Archaea</taxon>
        <taxon>Methanobacteriati</taxon>
        <taxon>Methanobacteriota</taxon>
        <taxon>Stenosarchaea group</taxon>
        <taxon>Halobacteria</taxon>
        <taxon>Halobacteriales</taxon>
        <taxon>Haloarculaceae</taxon>
        <taxon>Halovenus</taxon>
    </lineage>
</organism>
<accession>A0A1G8ZGJ1</accession>
<dbReference type="Gene3D" id="3.40.50.300">
    <property type="entry name" value="P-loop containing nucleotide triphosphate hydrolases"/>
    <property type="match status" value="1"/>
</dbReference>
<dbReference type="GO" id="GO:0005524">
    <property type="term" value="F:ATP binding"/>
    <property type="evidence" value="ECO:0007669"/>
    <property type="project" value="UniProtKB-KW"/>
</dbReference>
<sequence>SKATPIIAFSTSSSQTRYGVILSPSSIFNRADHTATESLVSAAKTLTLPDRQPVSVDGCGASPGPRPTTDETIVSVCGLTKRYPVDDAIVDRLLNDRSYLTALDDVSIDVRKGETLGVVGSSGSGKSTVVECIAGLTGPTSGDVRIDGRSVGTVSSRDVETLGRVGVVFQQPKSSLNPRWPLRRSVAEPLSRRGWADDRIDERVSELCSLVDISPSVAVSRPDAVSGGQAQRAALARAIADDPEILLLDEPMSALDATTRAEVVSLLGELQTSSEGPDATIVVSHDLGIVGQLADRIVVLDGGAIAERGTVDEVLSAPEHPGTRALLDAVPELPTAPDTGELSAGITPKNPSKLQ</sequence>
<dbReference type="EMBL" id="FNFC01000022">
    <property type="protein sequence ID" value="SDK13260.1"/>
    <property type="molecule type" value="Genomic_DNA"/>
</dbReference>
<dbReference type="AlphaFoldDB" id="A0A1G8ZGJ1"/>
<evidence type="ECO:0000256" key="4">
    <source>
        <dbReference type="SAM" id="MobiDB-lite"/>
    </source>
</evidence>
<dbReference type="GO" id="GO:0016887">
    <property type="term" value="F:ATP hydrolysis activity"/>
    <property type="evidence" value="ECO:0007669"/>
    <property type="project" value="InterPro"/>
</dbReference>
<evidence type="ECO:0000313" key="7">
    <source>
        <dbReference type="Proteomes" id="UP000198856"/>
    </source>
</evidence>
<evidence type="ECO:0000256" key="1">
    <source>
        <dbReference type="ARBA" id="ARBA00022448"/>
    </source>
</evidence>